<feature type="signal peptide" evidence="2">
    <location>
        <begin position="1"/>
        <end position="25"/>
    </location>
</feature>
<accession>A0A7C9J0K1</accession>
<evidence type="ECO:0000313" key="5">
    <source>
        <dbReference type="Proteomes" id="UP000479526"/>
    </source>
</evidence>
<organism evidence="4 5">
    <name type="scientific">Herbidospora solisilvae</name>
    <dbReference type="NCBI Taxonomy" id="2696284"/>
    <lineage>
        <taxon>Bacteria</taxon>
        <taxon>Bacillati</taxon>
        <taxon>Actinomycetota</taxon>
        <taxon>Actinomycetes</taxon>
        <taxon>Streptosporangiales</taxon>
        <taxon>Streptosporangiaceae</taxon>
        <taxon>Herbidospora</taxon>
    </lineage>
</organism>
<gene>
    <name evidence="4" type="ORF">GT755_03490</name>
</gene>
<dbReference type="RefSeq" id="WP_161478213.1">
    <property type="nucleotide sequence ID" value="NZ_WXEW01000001.1"/>
</dbReference>
<dbReference type="EMBL" id="WXEW01000001">
    <property type="protein sequence ID" value="NAS20745.1"/>
    <property type="molecule type" value="Genomic_DNA"/>
</dbReference>
<dbReference type="InterPro" id="IPR006862">
    <property type="entry name" value="Thio_Ohase/aa_AcTrfase"/>
</dbReference>
<evidence type="ECO:0000256" key="1">
    <source>
        <dbReference type="PIRSR" id="PIRSR016521-1"/>
    </source>
</evidence>
<dbReference type="PANTHER" id="PTHR10824">
    <property type="entry name" value="ACYL-COENZYME A THIOESTERASE-RELATED"/>
    <property type="match status" value="1"/>
</dbReference>
<keyword evidence="2" id="KW-0732">Signal</keyword>
<dbReference type="Gene3D" id="3.40.50.1820">
    <property type="entry name" value="alpha/beta hydrolase"/>
    <property type="match status" value="1"/>
</dbReference>
<dbReference type="GO" id="GO:0047617">
    <property type="term" value="F:fatty acyl-CoA hydrolase activity"/>
    <property type="evidence" value="ECO:0007669"/>
    <property type="project" value="TreeGrafter"/>
</dbReference>
<protein>
    <recommendedName>
        <fullName evidence="3">Acyl-CoA thioester hydrolase/bile acid-CoA amino acid N-acetyltransferase domain-containing protein</fullName>
    </recommendedName>
</protein>
<feature type="active site" description="Charge relay system" evidence="1">
    <location>
        <position position="420"/>
    </location>
</feature>
<reference evidence="4 5" key="1">
    <citation type="submission" date="2020-01" db="EMBL/GenBank/DDBJ databases">
        <title>Herbidospora sp. NEAU-GS84 nov., a novel actinomycete isolated from soil.</title>
        <authorList>
            <person name="Han L."/>
        </authorList>
    </citation>
    <scope>NUCLEOTIDE SEQUENCE [LARGE SCALE GENOMIC DNA]</scope>
    <source>
        <strain evidence="4 5">NEAU-GS84</strain>
    </source>
</reference>
<dbReference type="GO" id="GO:0006631">
    <property type="term" value="P:fatty acid metabolic process"/>
    <property type="evidence" value="ECO:0007669"/>
    <property type="project" value="TreeGrafter"/>
</dbReference>
<dbReference type="PANTHER" id="PTHR10824:SF4">
    <property type="entry name" value="ACYL-COENZYME A THIOESTERASE 1-LIKE"/>
    <property type="match status" value="1"/>
</dbReference>
<feature type="domain" description="Acyl-CoA thioester hydrolase/bile acid-CoA amino acid N-acetyltransferase" evidence="3">
    <location>
        <begin position="48"/>
        <end position="114"/>
    </location>
</feature>
<evidence type="ECO:0000256" key="2">
    <source>
        <dbReference type="SAM" id="SignalP"/>
    </source>
</evidence>
<evidence type="ECO:0000313" key="4">
    <source>
        <dbReference type="EMBL" id="NAS20745.1"/>
    </source>
</evidence>
<keyword evidence="5" id="KW-1185">Reference proteome</keyword>
<proteinExistence type="predicted"/>
<dbReference type="InterPro" id="IPR029058">
    <property type="entry name" value="AB_hydrolase_fold"/>
</dbReference>
<evidence type="ECO:0000259" key="3">
    <source>
        <dbReference type="Pfam" id="PF04775"/>
    </source>
</evidence>
<dbReference type="GO" id="GO:0006637">
    <property type="term" value="P:acyl-CoA metabolic process"/>
    <property type="evidence" value="ECO:0007669"/>
    <property type="project" value="InterPro"/>
</dbReference>
<dbReference type="Proteomes" id="UP000479526">
    <property type="component" value="Unassembled WGS sequence"/>
</dbReference>
<name>A0A7C9J0K1_9ACTN</name>
<dbReference type="AlphaFoldDB" id="A0A7C9J0K1"/>
<dbReference type="InterPro" id="IPR042490">
    <property type="entry name" value="Thio_Ohase/BAAT_N"/>
</dbReference>
<dbReference type="SUPFAM" id="SSF53474">
    <property type="entry name" value="alpha/beta-Hydrolases"/>
    <property type="match status" value="1"/>
</dbReference>
<feature type="chain" id="PRO_5029014227" description="Acyl-CoA thioester hydrolase/bile acid-CoA amino acid N-acetyltransferase domain-containing protein" evidence="2">
    <location>
        <begin position="26"/>
        <end position="471"/>
    </location>
</feature>
<sequence>MLTSLARMGAVALALLGLGTGSASATTTVALDVRPVSALRDTTLTRFEITGLTRHQVVAVEVRSDDLPGADPWTATARFRADARGRVDLRTAAPLDGPYRGADVMGLLWSLNTVNAPVPGGEFLGLGVVDAVFFGAIPLGDWTATVTVRDTGGAPLATRRLIRRSQSPGHPVTHERIQPTGTYSIDVWYPSQQRPGNTVVLLPGGASVVPNGTCEMLAARGHFCAAAPLAGSGMPGAPEQWVEIPVEFVRSEIEAVLAHPAAVGDEVVLGGPSGGAVGTLLTAQTYPELVKGIILAEPEDWVVGGFAGGAPVGDRAEWSRNGTGLPFIPWDLAAWQRVLDAGPPFRLGELISASYRQATRQEIAASRLRVDAVDGPVFMSVGAESDAVCTCLASARRLAQRFRAAGNTGVDLYVGPRSGHTTGYAPAWTPRPGTVVGGVQLIGGTVEGNSRDNDVAWRLLLDWLRHDGIRQ</sequence>
<dbReference type="Gene3D" id="2.60.40.2240">
    <property type="entry name" value="Acyl-CoA thioester hydrolase/BAAT N-terminal domain"/>
    <property type="match status" value="1"/>
</dbReference>
<feature type="active site" description="Charge relay system" evidence="1">
    <location>
        <position position="273"/>
    </location>
</feature>
<dbReference type="InterPro" id="IPR016662">
    <property type="entry name" value="Acyl-CoA_thioEstase_long-chain"/>
</dbReference>
<feature type="active site" description="Charge relay system" evidence="1">
    <location>
        <position position="386"/>
    </location>
</feature>
<dbReference type="Pfam" id="PF04775">
    <property type="entry name" value="Bile_Hydr_Trans"/>
    <property type="match status" value="1"/>
</dbReference>
<comment type="caution">
    <text evidence="4">The sequence shown here is derived from an EMBL/GenBank/DDBJ whole genome shotgun (WGS) entry which is preliminary data.</text>
</comment>
<dbReference type="PIRSF" id="PIRSF016521">
    <property type="entry name" value="Acyl-CoA_hydro"/>
    <property type="match status" value="1"/>
</dbReference>